<dbReference type="AlphaFoldDB" id="A0A7W8QJ28"/>
<reference evidence="3 4" key="1">
    <citation type="submission" date="2020-08" db="EMBL/GenBank/DDBJ databases">
        <title>Sequencing the genomes of 1000 actinobacteria strains.</title>
        <authorList>
            <person name="Klenk H.-P."/>
        </authorList>
    </citation>
    <scope>NUCLEOTIDE SEQUENCE [LARGE SCALE GENOMIC DNA]</scope>
    <source>
        <strain evidence="3 4">DSM 44551</strain>
    </source>
</reference>
<dbReference type="InterPro" id="IPR029021">
    <property type="entry name" value="Prot-tyrosine_phosphatase-like"/>
</dbReference>
<accession>A0A7W8QJ28</accession>
<dbReference type="Gene3D" id="3.90.190.10">
    <property type="entry name" value="Protein tyrosine phosphatase superfamily"/>
    <property type="match status" value="1"/>
</dbReference>
<dbReference type="RefSeq" id="WP_184388748.1">
    <property type="nucleotide sequence ID" value="NZ_BAAAJD010000020.1"/>
</dbReference>
<feature type="region of interest" description="Disordered" evidence="1">
    <location>
        <begin position="372"/>
        <end position="408"/>
    </location>
</feature>
<dbReference type="InterPro" id="IPR016130">
    <property type="entry name" value="Tyr_Pase_AS"/>
</dbReference>
<organism evidence="3 4">
    <name type="scientific">Nocardiopsis composta</name>
    <dbReference type="NCBI Taxonomy" id="157465"/>
    <lineage>
        <taxon>Bacteria</taxon>
        <taxon>Bacillati</taxon>
        <taxon>Actinomycetota</taxon>
        <taxon>Actinomycetes</taxon>
        <taxon>Streptosporangiales</taxon>
        <taxon>Nocardiopsidaceae</taxon>
        <taxon>Nocardiopsis</taxon>
    </lineage>
</organism>
<name>A0A7W8QJ28_9ACTN</name>
<evidence type="ECO:0000313" key="4">
    <source>
        <dbReference type="Proteomes" id="UP000572635"/>
    </source>
</evidence>
<gene>
    <name evidence="3" type="ORF">HDA36_000767</name>
</gene>
<proteinExistence type="predicted"/>
<dbReference type="PROSITE" id="PS50056">
    <property type="entry name" value="TYR_PHOSPHATASE_2"/>
    <property type="match status" value="1"/>
</dbReference>
<feature type="region of interest" description="Disordered" evidence="1">
    <location>
        <begin position="1"/>
        <end position="22"/>
    </location>
</feature>
<dbReference type="Proteomes" id="UP000572635">
    <property type="component" value="Unassembled WGS sequence"/>
</dbReference>
<dbReference type="Gene3D" id="1.10.4080.10">
    <property type="entry name" value="ADP-ribosylation/Crystallin J1"/>
    <property type="match status" value="1"/>
</dbReference>
<feature type="compositionally biased region" description="Low complexity" evidence="1">
    <location>
        <begin position="398"/>
        <end position="408"/>
    </location>
</feature>
<dbReference type="InterPro" id="IPR036705">
    <property type="entry name" value="Ribosyl_crysJ1_sf"/>
</dbReference>
<feature type="compositionally biased region" description="Pro residues" evidence="1">
    <location>
        <begin position="1"/>
        <end position="12"/>
    </location>
</feature>
<sequence length="408" mass="42128">MPATPRPRPSPASPWHRNDPRHDRAAGAWIGAAAAACIVGAPPAMAEEAAHPDGDGSGPALLAWLVTTALHGLRDPSVIAKAVDTDPEQAWTCALRATVAHGTVPAPDPAVPPHTPLGAGWHAARTTPAPALEPARAVFPCSQLVEAVWRAYAAAGDEAAMYAGAMAGARWGVSGIPLQAQRRLTDITPPRPLITRAVVLARGSAPGAWPESDGLHTGAHPSIEQPFHTPHPHDPGVVLGNLSYLRSAPEVDAVVSLNRLGPGETPSWLPPRDRVEVWLADAENANLNLHFVLDEAASALAGLRAEGKRVLLHCAAGQSRTPAVAAHYAALACGADVVQALRAAIRATGGHLDTPALSRAAAALNGVDLPDPAARLFPEGLPPRRGRPPADPPPKAPPARQGADPAGR</sequence>
<dbReference type="PROSITE" id="PS00383">
    <property type="entry name" value="TYR_PHOSPHATASE_1"/>
    <property type="match status" value="1"/>
</dbReference>
<evidence type="ECO:0000259" key="2">
    <source>
        <dbReference type="PROSITE" id="PS50056"/>
    </source>
</evidence>
<evidence type="ECO:0000256" key="1">
    <source>
        <dbReference type="SAM" id="MobiDB-lite"/>
    </source>
</evidence>
<feature type="domain" description="Tyrosine specific protein phosphatases" evidence="2">
    <location>
        <begin position="290"/>
        <end position="359"/>
    </location>
</feature>
<comment type="caution">
    <text evidence="3">The sequence shown here is derived from an EMBL/GenBank/DDBJ whole genome shotgun (WGS) entry which is preliminary data.</text>
</comment>
<keyword evidence="4" id="KW-1185">Reference proteome</keyword>
<dbReference type="InterPro" id="IPR000387">
    <property type="entry name" value="Tyr_Pase_dom"/>
</dbReference>
<dbReference type="EMBL" id="JACHDB010000001">
    <property type="protein sequence ID" value="MBB5430683.1"/>
    <property type="molecule type" value="Genomic_DNA"/>
</dbReference>
<protein>
    <recommendedName>
        <fullName evidence="2">Tyrosine specific protein phosphatases domain-containing protein</fullName>
    </recommendedName>
</protein>
<evidence type="ECO:0000313" key="3">
    <source>
        <dbReference type="EMBL" id="MBB5430683.1"/>
    </source>
</evidence>
<dbReference type="SUPFAM" id="SSF52799">
    <property type="entry name" value="(Phosphotyrosine protein) phosphatases II"/>
    <property type="match status" value="1"/>
</dbReference>